<evidence type="ECO:0000313" key="1">
    <source>
        <dbReference type="EMBL" id="QBK91100.1"/>
    </source>
</evidence>
<reference evidence="1" key="1">
    <citation type="journal article" date="2019" name="MBio">
        <title>Virus Genomes from Deep Sea Sediments Expand the Ocean Megavirome and Support Independent Origins of Viral Gigantism.</title>
        <authorList>
            <person name="Backstrom D."/>
            <person name="Yutin N."/>
            <person name="Jorgensen S.L."/>
            <person name="Dharamshi J."/>
            <person name="Homa F."/>
            <person name="Zaremba-Niedwiedzka K."/>
            <person name="Spang A."/>
            <person name="Wolf Y.I."/>
            <person name="Koonin E.V."/>
            <person name="Ettema T.J."/>
        </authorList>
    </citation>
    <scope>NUCLEOTIDE SEQUENCE</scope>
</reference>
<accession>A0A481Z7L2</accession>
<gene>
    <name evidence="1" type="ORF">LCPAC202_00740</name>
</gene>
<sequence length="738" mass="83920">MIRKDLQSAMYAPIITVPRRLVPVRIGSVTGVPIRQQTIVKSNLSDPPEHRRQQPSLLQKATAKLNRIASGIRARETSKEKAMNSLSLVDLRLLLQNINPEIILSLIIGLEAGLKPGGYGISANHLLLQSISVARKQEDLLAVGLALRYQANPNMYTYVQGLGHLHIFGYAYQQLTNLADTPVLNSIIVMLYVSGSKTVFPAISDNGGGIKYQETRELESQPSIQEWLGTEGYPSILPSLRMKLTNISSSLLIEIGILLDRVDLITMGENRLLSKRDSSFCESVESTIPHSLENTSQQTCNLAPKIWPDISLESIIKSHSNRVLINLKNGKRGDEFYLSWETGQHWYLNKISHLLILQISLDNLNFISFKFFLEEGYLPDYLTINQTLLKYKEFRENRNGVALTAIGDILDESVKMGIQIDPYQYHFLLQIDPSASHRILKEYQEPYWQKICRIEMKLPVSVDERNTIKIDELTEMAFNLGLPMDSDRKSLCRELSQISIDNPSKLENAAIRRQVNRVAADVSIPEEYLKGVDQKGLLCRNRALDKLKGKNPYAYNDIDLAFYRSRDGAVWCYTSDEFSDLLSDQVNPITREKLPSKLLTEMKHKQNQTAAMGISPRDPANLPLTYREGLQKLHQVDTVNNKKNKRIEDSFFKMAEPYGVVKENVNKLTRDEAEFLLKELTEESNKKIKRRVELAPLDSSYARMTFIRVGYKILFYDLGLIPSFFGSIKMITSTKNFL</sequence>
<organism evidence="1">
    <name type="scientific">Pithovirus LCPAC202</name>
    <dbReference type="NCBI Taxonomy" id="2506592"/>
    <lineage>
        <taxon>Viruses</taxon>
        <taxon>Pithoviruses</taxon>
    </lineage>
</organism>
<protein>
    <submittedName>
        <fullName evidence="1">Uncharacterized protein</fullName>
    </submittedName>
</protein>
<proteinExistence type="predicted"/>
<name>A0A481Z7L2_9VIRU</name>
<dbReference type="EMBL" id="MK500510">
    <property type="protein sequence ID" value="QBK91100.1"/>
    <property type="molecule type" value="Genomic_DNA"/>
</dbReference>